<sequence>MGALMGCLGVSVVALSWRGSTASKTGPDKVQKRSRLAKKIEDMAMAGSTGVCRTQIFFYFFCFVAMVGLCGVTFEAFVVRYTRGRGAAGKARRLVETGLAGAGALRLGRVASLEPSRSAAQVRVAAAALLVGRLGCDFEVDTCIWNDTAPDGYTWTRTSGGTPSPGTGPSGDHTTGSGSYLYTKASSIYNKLHQLESPRFSLQQDATLSFFYHMYDSHSSYMGTLSVETYNNETGWSTLWSRNGNQGNSWLDAAVILPASTTQVRFNGETGPSWSSDMALDDEGGVVWTQDSGAVSITSSTVSGCSARNNGGVVYAYENSGAVSIIGSTVSSCSASWGGVVWAGYSGVVSLIESVVRDCSAGTGGGVVYAGYSGVVSLIESVVRDCSANWGGVVYASRSGAVSISGSSVSGCSAGTWGGVVYASDSESLSIAGVDFINNSASTGSVLYLLNHEQTSISNASFTGNDGVTIQTVSSEIDWDCRLGSWMPTKGAFEGDF</sequence>
<feature type="domain" description="MAM" evidence="4">
    <location>
        <begin position="134"/>
        <end position="282"/>
    </location>
</feature>
<dbReference type="GO" id="GO:0016020">
    <property type="term" value="C:membrane"/>
    <property type="evidence" value="ECO:0007669"/>
    <property type="project" value="InterPro"/>
</dbReference>
<feature type="transmembrane region" description="Helical" evidence="2">
    <location>
        <begin position="56"/>
        <end position="78"/>
    </location>
</feature>
<feature type="region of interest" description="Disordered" evidence="1">
    <location>
        <begin position="155"/>
        <end position="176"/>
    </location>
</feature>
<dbReference type="Proteomes" id="UP000013827">
    <property type="component" value="Unassembled WGS sequence"/>
</dbReference>
<dbReference type="InterPro" id="IPR011050">
    <property type="entry name" value="Pectin_lyase_fold/virulence"/>
</dbReference>
<evidence type="ECO:0000256" key="1">
    <source>
        <dbReference type="SAM" id="MobiDB-lite"/>
    </source>
</evidence>
<proteinExistence type="predicted"/>
<dbReference type="SUPFAM" id="SSF49899">
    <property type="entry name" value="Concanavalin A-like lectins/glucanases"/>
    <property type="match status" value="1"/>
</dbReference>
<keyword evidence="2" id="KW-0472">Membrane</keyword>
<dbReference type="Pfam" id="PF00629">
    <property type="entry name" value="MAM"/>
    <property type="match status" value="1"/>
</dbReference>
<dbReference type="SMART" id="SM00137">
    <property type="entry name" value="MAM"/>
    <property type="match status" value="1"/>
</dbReference>
<keyword evidence="2" id="KW-0812">Transmembrane</keyword>
<dbReference type="PaxDb" id="2903-EOD30531"/>
<dbReference type="InterPro" id="IPR000998">
    <property type="entry name" value="MAM_dom"/>
</dbReference>
<evidence type="ECO:0000313" key="6">
    <source>
        <dbReference type="Proteomes" id="UP000013827"/>
    </source>
</evidence>
<dbReference type="KEGG" id="ehx:EMIHUDRAFT_232686"/>
<accession>A0A0D3K446</accession>
<dbReference type="EnsemblProtists" id="EOD30531">
    <property type="protein sequence ID" value="EOD30531"/>
    <property type="gene ID" value="EMIHUDRAFT_232686"/>
</dbReference>
<name>A0A0D3K446_EMIH1</name>
<dbReference type="InterPro" id="IPR051560">
    <property type="entry name" value="MAM_domain-containing"/>
</dbReference>
<dbReference type="HOGENOM" id="CLU_549358_0_0_1"/>
<evidence type="ECO:0000313" key="5">
    <source>
        <dbReference type="EnsemblProtists" id="EOD30531"/>
    </source>
</evidence>
<dbReference type="SUPFAM" id="SSF51126">
    <property type="entry name" value="Pectin lyase-like"/>
    <property type="match status" value="1"/>
</dbReference>
<dbReference type="PROSITE" id="PS50060">
    <property type="entry name" value="MAM_2"/>
    <property type="match status" value="1"/>
</dbReference>
<evidence type="ECO:0000256" key="2">
    <source>
        <dbReference type="SAM" id="Phobius"/>
    </source>
</evidence>
<feature type="chain" id="PRO_5044291669" description="MAM domain-containing protein" evidence="3">
    <location>
        <begin position="23"/>
        <end position="497"/>
    </location>
</feature>
<dbReference type="PANTHER" id="PTHR23282:SF142">
    <property type="entry name" value="MAM DOMAIN-CONTAINING PROTEIN"/>
    <property type="match status" value="1"/>
</dbReference>
<dbReference type="CDD" id="cd06263">
    <property type="entry name" value="MAM"/>
    <property type="match status" value="1"/>
</dbReference>
<dbReference type="AlphaFoldDB" id="A0A0D3K446"/>
<keyword evidence="3" id="KW-0732">Signal</keyword>
<reference evidence="6" key="1">
    <citation type="journal article" date="2013" name="Nature">
        <title>Pan genome of the phytoplankton Emiliania underpins its global distribution.</title>
        <authorList>
            <person name="Read B.A."/>
            <person name="Kegel J."/>
            <person name="Klute M.J."/>
            <person name="Kuo A."/>
            <person name="Lefebvre S.C."/>
            <person name="Maumus F."/>
            <person name="Mayer C."/>
            <person name="Miller J."/>
            <person name="Monier A."/>
            <person name="Salamov A."/>
            <person name="Young J."/>
            <person name="Aguilar M."/>
            <person name="Claverie J.M."/>
            <person name="Frickenhaus S."/>
            <person name="Gonzalez K."/>
            <person name="Herman E.K."/>
            <person name="Lin Y.C."/>
            <person name="Napier J."/>
            <person name="Ogata H."/>
            <person name="Sarno A.F."/>
            <person name="Shmutz J."/>
            <person name="Schroeder D."/>
            <person name="de Vargas C."/>
            <person name="Verret F."/>
            <person name="von Dassow P."/>
            <person name="Valentin K."/>
            <person name="Van de Peer Y."/>
            <person name="Wheeler G."/>
            <person name="Dacks J.B."/>
            <person name="Delwiche C.F."/>
            <person name="Dyhrman S.T."/>
            <person name="Glockner G."/>
            <person name="John U."/>
            <person name="Richards T."/>
            <person name="Worden A.Z."/>
            <person name="Zhang X."/>
            <person name="Grigoriev I.V."/>
            <person name="Allen A.E."/>
            <person name="Bidle K."/>
            <person name="Borodovsky M."/>
            <person name="Bowler C."/>
            <person name="Brownlee C."/>
            <person name="Cock J.M."/>
            <person name="Elias M."/>
            <person name="Gladyshev V.N."/>
            <person name="Groth M."/>
            <person name="Guda C."/>
            <person name="Hadaegh A."/>
            <person name="Iglesias-Rodriguez M.D."/>
            <person name="Jenkins J."/>
            <person name="Jones B.M."/>
            <person name="Lawson T."/>
            <person name="Leese F."/>
            <person name="Lindquist E."/>
            <person name="Lobanov A."/>
            <person name="Lomsadze A."/>
            <person name="Malik S.B."/>
            <person name="Marsh M.E."/>
            <person name="Mackinder L."/>
            <person name="Mock T."/>
            <person name="Mueller-Roeber B."/>
            <person name="Pagarete A."/>
            <person name="Parker M."/>
            <person name="Probert I."/>
            <person name="Quesneville H."/>
            <person name="Raines C."/>
            <person name="Rensing S.A."/>
            <person name="Riano-Pachon D.M."/>
            <person name="Richier S."/>
            <person name="Rokitta S."/>
            <person name="Shiraiwa Y."/>
            <person name="Soanes D.M."/>
            <person name="van der Giezen M."/>
            <person name="Wahlund T.M."/>
            <person name="Williams B."/>
            <person name="Wilson W."/>
            <person name="Wolfe G."/>
            <person name="Wurch L.L."/>
        </authorList>
    </citation>
    <scope>NUCLEOTIDE SEQUENCE</scope>
</reference>
<dbReference type="InterPro" id="IPR013320">
    <property type="entry name" value="ConA-like_dom_sf"/>
</dbReference>
<dbReference type="RefSeq" id="XP_005782960.1">
    <property type="nucleotide sequence ID" value="XM_005782903.1"/>
</dbReference>
<keyword evidence="2" id="KW-1133">Transmembrane helix</keyword>
<evidence type="ECO:0000259" key="4">
    <source>
        <dbReference type="PROSITE" id="PS50060"/>
    </source>
</evidence>
<organism evidence="5 6">
    <name type="scientific">Emiliania huxleyi (strain CCMP1516)</name>
    <dbReference type="NCBI Taxonomy" id="280463"/>
    <lineage>
        <taxon>Eukaryota</taxon>
        <taxon>Haptista</taxon>
        <taxon>Haptophyta</taxon>
        <taxon>Prymnesiophyceae</taxon>
        <taxon>Isochrysidales</taxon>
        <taxon>Noelaerhabdaceae</taxon>
        <taxon>Emiliania</taxon>
    </lineage>
</organism>
<evidence type="ECO:0000256" key="3">
    <source>
        <dbReference type="SAM" id="SignalP"/>
    </source>
</evidence>
<dbReference type="Gene3D" id="2.60.120.200">
    <property type="match status" value="1"/>
</dbReference>
<dbReference type="PANTHER" id="PTHR23282">
    <property type="entry name" value="APICAL ENDOSOMAL GLYCOPROTEIN PRECURSOR"/>
    <property type="match status" value="1"/>
</dbReference>
<protein>
    <recommendedName>
        <fullName evidence="4">MAM domain-containing protein</fullName>
    </recommendedName>
</protein>
<keyword evidence="6" id="KW-1185">Reference proteome</keyword>
<reference evidence="5" key="2">
    <citation type="submission" date="2024-10" db="UniProtKB">
        <authorList>
            <consortium name="EnsemblProtists"/>
        </authorList>
    </citation>
    <scope>IDENTIFICATION</scope>
</reference>
<dbReference type="GeneID" id="17275804"/>
<feature type="signal peptide" evidence="3">
    <location>
        <begin position="1"/>
        <end position="22"/>
    </location>
</feature>
<dbReference type="eggNOG" id="KOG1095">
    <property type="taxonomic scope" value="Eukaryota"/>
</dbReference>